<dbReference type="AlphaFoldDB" id="A0A8I0AC98"/>
<sequence length="377" mass="43046">MEGIKKGKIKVEILVKDIEKILNILWLQNIAVSKVIKVNITTLRLEVDYINYGRLCEVVRSVGGKVRVLEGKGLIFLLGKMKKRYSIVIAVVVFFAIIYFLSTYIWSIDITVGKNVTPFEIREQLKEIGVSPGVRKSSLDEKEIERKLESLNSEILWLRVRVEGSILKVVITEKVNPPVKDEDKYGNLVADMDGQIKRIYTYSGRAVVKNDDIVKKGAVVIEGIDGNEGGEYVVRPSGMVIANTFYEKEMNIKISGVEYKRSGNKDLDIYIELFGKKIYLKKSTKDFEKYDKIEKSGKIFNEVIYYERVASTIEITESEGVKSVLDTLEKSLSKDLKRDSKIIDKIVTKERIDDEYLNIKVVFVVEQNIVSDEVVEY</sequence>
<reference evidence="2" key="1">
    <citation type="submission" date="2020-08" db="EMBL/GenBank/DDBJ databases">
        <title>Genome public.</title>
        <authorList>
            <person name="Liu C."/>
            <person name="Sun Q."/>
        </authorList>
    </citation>
    <scope>NUCLEOTIDE SEQUENCE</scope>
    <source>
        <strain evidence="2">NSJ-42</strain>
    </source>
</reference>
<feature type="transmembrane region" description="Helical" evidence="1">
    <location>
        <begin position="85"/>
        <end position="106"/>
    </location>
</feature>
<evidence type="ECO:0000313" key="3">
    <source>
        <dbReference type="Proteomes" id="UP000662088"/>
    </source>
</evidence>
<dbReference type="EMBL" id="JACOOQ010000006">
    <property type="protein sequence ID" value="MBC5639784.1"/>
    <property type="molecule type" value="Genomic_DNA"/>
</dbReference>
<keyword evidence="1" id="KW-0812">Transmembrane</keyword>
<keyword evidence="1" id="KW-1133">Transmembrane helix</keyword>
<name>A0A8I0AC98_9CLOT</name>
<accession>A0A8I0AC98</accession>
<gene>
    <name evidence="2" type="primary">yqfD</name>
    <name evidence="2" type="ORF">H8R92_04940</name>
</gene>
<dbReference type="RefSeq" id="WP_186834859.1">
    <property type="nucleotide sequence ID" value="NZ_JACOOQ010000006.1"/>
</dbReference>
<comment type="caution">
    <text evidence="2">The sequence shown here is derived from an EMBL/GenBank/DDBJ whole genome shotgun (WGS) entry which is preliminary data.</text>
</comment>
<evidence type="ECO:0000313" key="2">
    <source>
        <dbReference type="EMBL" id="MBC5639784.1"/>
    </source>
</evidence>
<evidence type="ECO:0000256" key="1">
    <source>
        <dbReference type="SAM" id="Phobius"/>
    </source>
</evidence>
<dbReference type="Pfam" id="PF06898">
    <property type="entry name" value="YqfD"/>
    <property type="match status" value="1"/>
</dbReference>
<organism evidence="2 3">
    <name type="scientific">Clostridium lentum</name>
    <dbReference type="NCBI Taxonomy" id="2763037"/>
    <lineage>
        <taxon>Bacteria</taxon>
        <taxon>Bacillati</taxon>
        <taxon>Bacillota</taxon>
        <taxon>Clostridia</taxon>
        <taxon>Eubacteriales</taxon>
        <taxon>Clostridiaceae</taxon>
        <taxon>Clostridium</taxon>
    </lineage>
</organism>
<dbReference type="InterPro" id="IPR010690">
    <property type="entry name" value="YqfD"/>
</dbReference>
<dbReference type="NCBIfam" id="TIGR02876">
    <property type="entry name" value="spore_yqfD"/>
    <property type="match status" value="1"/>
</dbReference>
<dbReference type="Proteomes" id="UP000662088">
    <property type="component" value="Unassembled WGS sequence"/>
</dbReference>
<proteinExistence type="predicted"/>
<keyword evidence="1" id="KW-0472">Membrane</keyword>
<protein>
    <submittedName>
        <fullName evidence="2">Sporulation protein YqfD</fullName>
    </submittedName>
</protein>
<keyword evidence="3" id="KW-1185">Reference proteome</keyword>